<keyword evidence="2" id="KW-1015">Disulfide bond</keyword>
<feature type="region of interest" description="Disordered" evidence="3">
    <location>
        <begin position="15"/>
        <end position="47"/>
    </location>
</feature>
<evidence type="ECO:0000256" key="3">
    <source>
        <dbReference type="SAM" id="MobiDB-lite"/>
    </source>
</evidence>
<accession>A0A919J4H2</accession>
<organism evidence="6 7">
    <name type="scientific">Paractinoplanes ferrugineus</name>
    <dbReference type="NCBI Taxonomy" id="113564"/>
    <lineage>
        <taxon>Bacteria</taxon>
        <taxon>Bacillati</taxon>
        <taxon>Actinomycetota</taxon>
        <taxon>Actinomycetes</taxon>
        <taxon>Micromonosporales</taxon>
        <taxon>Micromonosporaceae</taxon>
        <taxon>Paractinoplanes</taxon>
    </lineage>
</organism>
<proteinExistence type="predicted"/>
<protein>
    <recommendedName>
        <fullName evidence="5">LamG-like jellyroll fold domain-containing protein</fullName>
    </recommendedName>
</protein>
<dbReference type="Pfam" id="PF13385">
    <property type="entry name" value="Laminin_G_3"/>
    <property type="match status" value="1"/>
</dbReference>
<dbReference type="InterPro" id="IPR036514">
    <property type="entry name" value="SGNH_hydro_sf"/>
</dbReference>
<feature type="signal peptide" evidence="4">
    <location>
        <begin position="1"/>
        <end position="15"/>
    </location>
</feature>
<comment type="caution">
    <text evidence="6">The sequence shown here is derived from an EMBL/GenBank/DDBJ whole genome shotgun (WGS) entry which is preliminary data.</text>
</comment>
<dbReference type="InterPro" id="IPR053140">
    <property type="entry name" value="GDSL_Rv0518-like"/>
</dbReference>
<keyword evidence="7" id="KW-1185">Reference proteome</keyword>
<evidence type="ECO:0000313" key="7">
    <source>
        <dbReference type="Proteomes" id="UP000598174"/>
    </source>
</evidence>
<dbReference type="Gene3D" id="2.60.120.200">
    <property type="match status" value="1"/>
</dbReference>
<evidence type="ECO:0000256" key="1">
    <source>
        <dbReference type="ARBA" id="ARBA00022729"/>
    </source>
</evidence>
<dbReference type="SMART" id="SM00560">
    <property type="entry name" value="LamGL"/>
    <property type="match status" value="1"/>
</dbReference>
<evidence type="ECO:0000313" key="6">
    <source>
        <dbReference type="EMBL" id="GIE13823.1"/>
    </source>
</evidence>
<dbReference type="SUPFAM" id="SSF52266">
    <property type="entry name" value="SGNH hydrolase"/>
    <property type="match status" value="1"/>
</dbReference>
<sequence length="1624" mass="165731">MAATAVLLLAAPAAATPPAGDSGLTGSGPQPPATPAQPSDLRQMESGPVLGDDAAAAMEAAATQAQSSGKEVVVSRLTTETQLVTAEPQGGFVYSGTPTPVRTKQSGKWVPIDTNLHRGSDGTLAPVATAYGSVRFSAGGAGPLATTSSGATSYAVTWPGKLPAPRVSGSTATYPEVLPGVDLVVSATTGGGFHEVLVVKTAQAARHKTLDALALRAATRHGRAPDGTTLTANPDTGMVLDTATPLMWDSTKAPAADRSDAAHPGAAARVAPVRMRASSTALSLIPDRTLLHAASTVFPLYIDPSPNWHSSSGGTPAFDEVKQGSPCNGASYYNNTGSAGNYGNLGVGYNGWSSCVGDEHAYYQWTIPAVLKTSNVTINTAQVNATETYSSYCTVTATVNLHWTGAIGSGTDWNNRPATNSGFSTSQSYGPASNPDSCPNADNVTHGFDVKTAFVKARTGSKFTVVLSQDSTEASKNRNAFKRFADNPALQVTFNRAPATPAATQLAAVSGTNNVGCDTAAPYPYMGKSIVTNTPVLSAKISDPDSDKLRATFKYWVDGTTTTYTLLSGDNLASGTTAKVSLPAAFISGLADGKIVDWQVTVTDGMATTAYPTWSCHFVAEPHAVLDPSIDANATYPDTDNGGGIGAAAGTTATFTLHNTGTAATKFVYNLDTPPPVTNTPASEVVAATSNAATVTVTPLAPGPHTLWVAVLDAAGDASATEGYNFEAASHAATTCASLAACFNNTAITADTAMAAGSADGNTSFSATDLANAGWTTGSKVNVNGAGFTLPAFGAGQADNVLAANQTVTYAYTVPARGPSSLEFLTTATNAQEQQPAEIDQNATTPYLAAGLAVAGTYCFDGENPEAYCPARGVITYTDGEIQPYVLNVPDWVAGPPSLAAVTLPHRNNISGTADTRTPKIYPFSVPLEAGKTIASVTLPDVSNKVGNGTEGLHIFAMAPRNTTTGTVEANGSAVSPAAAKSWTGAWASPTEFAYNYLTPAGTKFSNMTFRTAVKPSISGDTLRIRLDNALGVAPLTIGHATVALDGAAPPVATPSGAFHNLTFAGAATAKIPAGGMIYSDPLTFAVTANQWLLVSFSLTNAVASLPEHSWASDTDHIYTSAPGSGDHTTDTAATAFTGTGTHNGNFTNLLTNIDVTTAGTPTQAVLGDGLIDAFQPNTAPNGETGVRLSDDLLAAEPTTPGPYGTIAAGIQSNYLMTDNPQNYSGRSIGGPSALSRIDRDILSQPGVNTVVLDEGLEDILNGRNLDSLENSGYTQLLTALELNDINVIVLGVRPCDGYTGDGATTAAGATANDPCTAAVDADRVDLNTWLSSGGFGDTNPWTTPAQFFIDTDAAVGVPDTANGETKLDPNAAVATDHVNLTDAGYAALASAYLGPQDTWALNDADASDPDNVVVTAADSAPGSTNPYLVTNPLAGNNPATLIGGATWSSDATRGTVLTLNGTDAGASTAGPVLTTNGSYTVSAWVKLSSIAATATVAGQQGTANSAFALQYNKTYNAWTFIAPGSDTAAPATSPHVSAAAAPALNTWTHLVASYNAATHTMTLYVNGAPAGTAANTTAWNGAGTFDLGHSGAGSYLPGSISNVQAWNYTLTSQQVTALCKQIH</sequence>
<name>A0A919J4H2_9ACTN</name>
<dbReference type="InterPro" id="IPR006558">
    <property type="entry name" value="LamG-like"/>
</dbReference>
<gene>
    <name evidence="6" type="ORF">Afe05nite_56630</name>
</gene>
<evidence type="ECO:0000256" key="4">
    <source>
        <dbReference type="SAM" id="SignalP"/>
    </source>
</evidence>
<feature type="region of interest" description="Disordered" evidence="3">
    <location>
        <begin position="410"/>
        <end position="436"/>
    </location>
</feature>
<evidence type="ECO:0000256" key="2">
    <source>
        <dbReference type="ARBA" id="ARBA00023157"/>
    </source>
</evidence>
<feature type="chain" id="PRO_5039103720" description="LamG-like jellyroll fold domain-containing protein" evidence="4">
    <location>
        <begin position="16"/>
        <end position="1624"/>
    </location>
</feature>
<feature type="compositionally biased region" description="Polar residues" evidence="3">
    <location>
        <begin position="411"/>
        <end position="436"/>
    </location>
</feature>
<dbReference type="Proteomes" id="UP000598174">
    <property type="component" value="Unassembled WGS sequence"/>
</dbReference>
<evidence type="ECO:0000259" key="5">
    <source>
        <dbReference type="SMART" id="SM00560"/>
    </source>
</evidence>
<dbReference type="Gene3D" id="3.40.50.1110">
    <property type="entry name" value="SGNH hydrolase"/>
    <property type="match status" value="1"/>
</dbReference>
<dbReference type="PANTHER" id="PTHR43784:SF2">
    <property type="entry name" value="GDSL-LIKE LIPASE_ACYLHYDROLASE, PUTATIVE (AFU_ORTHOLOGUE AFUA_2G00820)-RELATED"/>
    <property type="match status" value="1"/>
</dbReference>
<feature type="domain" description="LamG-like jellyroll fold" evidence="5">
    <location>
        <begin position="1478"/>
        <end position="1614"/>
    </location>
</feature>
<reference evidence="6" key="1">
    <citation type="submission" date="2021-01" db="EMBL/GenBank/DDBJ databases">
        <title>Whole genome shotgun sequence of Actinoplanes ferrugineus NBRC 15555.</title>
        <authorList>
            <person name="Komaki H."/>
            <person name="Tamura T."/>
        </authorList>
    </citation>
    <scope>NUCLEOTIDE SEQUENCE</scope>
    <source>
        <strain evidence="6">NBRC 15555</strain>
    </source>
</reference>
<dbReference type="PANTHER" id="PTHR43784">
    <property type="entry name" value="GDSL-LIKE LIPASE/ACYLHYDROLASE, PUTATIVE (AFU_ORTHOLOGUE AFUA_2G00820)-RELATED"/>
    <property type="match status" value="1"/>
</dbReference>
<dbReference type="InterPro" id="IPR013320">
    <property type="entry name" value="ConA-like_dom_sf"/>
</dbReference>
<keyword evidence="1 4" id="KW-0732">Signal</keyword>
<dbReference type="SUPFAM" id="SSF49899">
    <property type="entry name" value="Concanavalin A-like lectins/glucanases"/>
    <property type="match status" value="1"/>
</dbReference>
<dbReference type="EMBL" id="BOMM01000050">
    <property type="protein sequence ID" value="GIE13823.1"/>
    <property type="molecule type" value="Genomic_DNA"/>
</dbReference>